<dbReference type="InParanoid" id="A0A067N2U8"/>
<name>A0A067N2U8_BOTB1</name>
<sequence length="54" mass="5833">MEVGARSRGTHFGWAAAWPAWFLFSSLCVGLGLVLAARRPTALALDRRCLGGRC</sequence>
<evidence type="ECO:0000313" key="3">
    <source>
        <dbReference type="Proteomes" id="UP000027195"/>
    </source>
</evidence>
<keyword evidence="3" id="KW-1185">Reference proteome</keyword>
<dbReference type="Proteomes" id="UP000027195">
    <property type="component" value="Unassembled WGS sequence"/>
</dbReference>
<evidence type="ECO:0000313" key="2">
    <source>
        <dbReference type="EMBL" id="KDQ18106.1"/>
    </source>
</evidence>
<proteinExistence type="predicted"/>
<dbReference type="HOGENOM" id="CLU_3050023_0_0_1"/>
<gene>
    <name evidence="2" type="ORF">BOTBODRAFT_29427</name>
</gene>
<dbReference type="EMBL" id="KL198022">
    <property type="protein sequence ID" value="KDQ18106.1"/>
    <property type="molecule type" value="Genomic_DNA"/>
</dbReference>
<protein>
    <submittedName>
        <fullName evidence="2">Uncharacterized protein</fullName>
    </submittedName>
</protein>
<keyword evidence="1" id="KW-1133">Transmembrane helix</keyword>
<keyword evidence="1" id="KW-0812">Transmembrane</keyword>
<dbReference type="AlphaFoldDB" id="A0A067N2U8"/>
<feature type="transmembrane region" description="Helical" evidence="1">
    <location>
        <begin position="12"/>
        <end position="37"/>
    </location>
</feature>
<organism evidence="2 3">
    <name type="scientific">Botryobasidium botryosum (strain FD-172 SS1)</name>
    <dbReference type="NCBI Taxonomy" id="930990"/>
    <lineage>
        <taxon>Eukaryota</taxon>
        <taxon>Fungi</taxon>
        <taxon>Dikarya</taxon>
        <taxon>Basidiomycota</taxon>
        <taxon>Agaricomycotina</taxon>
        <taxon>Agaricomycetes</taxon>
        <taxon>Cantharellales</taxon>
        <taxon>Botryobasidiaceae</taxon>
        <taxon>Botryobasidium</taxon>
    </lineage>
</organism>
<evidence type="ECO:0000256" key="1">
    <source>
        <dbReference type="SAM" id="Phobius"/>
    </source>
</evidence>
<keyword evidence="1" id="KW-0472">Membrane</keyword>
<reference evidence="3" key="1">
    <citation type="journal article" date="2014" name="Proc. Natl. Acad. Sci. U.S.A.">
        <title>Extensive sampling of basidiomycete genomes demonstrates inadequacy of the white-rot/brown-rot paradigm for wood decay fungi.</title>
        <authorList>
            <person name="Riley R."/>
            <person name="Salamov A.A."/>
            <person name="Brown D.W."/>
            <person name="Nagy L.G."/>
            <person name="Floudas D."/>
            <person name="Held B.W."/>
            <person name="Levasseur A."/>
            <person name="Lombard V."/>
            <person name="Morin E."/>
            <person name="Otillar R."/>
            <person name="Lindquist E.A."/>
            <person name="Sun H."/>
            <person name="LaButti K.M."/>
            <person name="Schmutz J."/>
            <person name="Jabbour D."/>
            <person name="Luo H."/>
            <person name="Baker S.E."/>
            <person name="Pisabarro A.G."/>
            <person name="Walton J.D."/>
            <person name="Blanchette R.A."/>
            <person name="Henrissat B."/>
            <person name="Martin F."/>
            <person name="Cullen D."/>
            <person name="Hibbett D.S."/>
            <person name="Grigoriev I.V."/>
        </authorList>
    </citation>
    <scope>NUCLEOTIDE SEQUENCE [LARGE SCALE GENOMIC DNA]</scope>
    <source>
        <strain evidence="3">FD-172 SS1</strain>
    </source>
</reference>
<accession>A0A067N2U8</accession>